<dbReference type="EMBL" id="JAJEPW010000017">
    <property type="protein sequence ID" value="MCC2129360.1"/>
    <property type="molecule type" value="Genomic_DNA"/>
</dbReference>
<name>A0AAE3AG66_9FIRM</name>
<gene>
    <name evidence="3" type="ORF">LKD37_07505</name>
</gene>
<feature type="compositionally biased region" description="Low complexity" evidence="1">
    <location>
        <begin position="233"/>
        <end position="243"/>
    </location>
</feature>
<feature type="compositionally biased region" description="Low complexity" evidence="1">
    <location>
        <begin position="195"/>
        <end position="209"/>
    </location>
</feature>
<keyword evidence="2" id="KW-0812">Transmembrane</keyword>
<feature type="transmembrane region" description="Helical" evidence="2">
    <location>
        <begin position="31"/>
        <end position="48"/>
    </location>
</feature>
<protein>
    <submittedName>
        <fullName evidence="3">Uncharacterized protein</fullName>
    </submittedName>
</protein>
<keyword evidence="2" id="KW-0472">Membrane</keyword>
<organism evidence="3 4">
    <name type="scientific">Brotocaccenecus cirricatena</name>
    <dbReference type="NCBI Taxonomy" id="3064195"/>
    <lineage>
        <taxon>Bacteria</taxon>
        <taxon>Bacillati</taxon>
        <taxon>Bacillota</taxon>
        <taxon>Clostridia</taxon>
        <taxon>Eubacteriales</taxon>
        <taxon>Oscillospiraceae</taxon>
        <taxon>Brotocaccenecus</taxon>
    </lineage>
</organism>
<feature type="region of interest" description="Disordered" evidence="1">
    <location>
        <begin position="155"/>
        <end position="174"/>
    </location>
</feature>
<dbReference type="RefSeq" id="WP_302928634.1">
    <property type="nucleotide sequence ID" value="NZ_JAJEPW010000017.1"/>
</dbReference>
<sequence>MDEKKYSQLYQALLQEVLQFHNGNQRRIRKGMLSLLLVPLVFLVLLFLSEGSRVIFLLLWIVSMFGIAAYLIAVEYIDYEMQNKVKKITKKEVELDQLTPLPSAMPQLLPLLRGRGQEPENASDPPQEEQESFAQSAAQAEEDLDQLLQGLRGAEAAPAAPEPQPRPGEAAQQEDGGAFARLFDDQAWDRYYGSPEAETPAAEPESVTESAAEPAPVSEPVFVPENPTPVPPVSQSAPQPAAPDLNQTLAGLQTDVQQLARGLESLSHELGRIFQYMEQQGNGSKEERK</sequence>
<proteinExistence type="predicted"/>
<evidence type="ECO:0000256" key="2">
    <source>
        <dbReference type="SAM" id="Phobius"/>
    </source>
</evidence>
<evidence type="ECO:0000313" key="3">
    <source>
        <dbReference type="EMBL" id="MCC2129360.1"/>
    </source>
</evidence>
<feature type="region of interest" description="Disordered" evidence="1">
    <location>
        <begin position="195"/>
        <end position="248"/>
    </location>
</feature>
<evidence type="ECO:0000256" key="1">
    <source>
        <dbReference type="SAM" id="MobiDB-lite"/>
    </source>
</evidence>
<keyword evidence="2" id="KW-1133">Transmembrane helix</keyword>
<accession>A0AAE3AG66</accession>
<dbReference type="Proteomes" id="UP001199319">
    <property type="component" value="Unassembled WGS sequence"/>
</dbReference>
<feature type="transmembrane region" description="Helical" evidence="2">
    <location>
        <begin position="54"/>
        <end position="77"/>
    </location>
</feature>
<feature type="region of interest" description="Disordered" evidence="1">
    <location>
        <begin position="115"/>
        <end position="139"/>
    </location>
</feature>
<dbReference type="AlphaFoldDB" id="A0AAE3AG66"/>
<reference evidence="3" key="1">
    <citation type="submission" date="2021-10" db="EMBL/GenBank/DDBJ databases">
        <title>Anaerobic single-cell dispensing facilitates the cultivation of human gut bacteria.</title>
        <authorList>
            <person name="Afrizal A."/>
        </authorList>
    </citation>
    <scope>NUCLEOTIDE SEQUENCE</scope>
    <source>
        <strain evidence="3">CLA-AA-H272</strain>
    </source>
</reference>
<comment type="caution">
    <text evidence="3">The sequence shown here is derived from an EMBL/GenBank/DDBJ whole genome shotgun (WGS) entry which is preliminary data.</text>
</comment>
<evidence type="ECO:0000313" key="4">
    <source>
        <dbReference type="Proteomes" id="UP001199319"/>
    </source>
</evidence>
<keyword evidence="4" id="KW-1185">Reference proteome</keyword>